<dbReference type="SUPFAM" id="SSF49899">
    <property type="entry name" value="Concanavalin A-like lectins/glucanases"/>
    <property type="match status" value="1"/>
</dbReference>
<dbReference type="PANTHER" id="PTHR10963">
    <property type="entry name" value="GLYCOSYL HYDROLASE-RELATED"/>
    <property type="match status" value="1"/>
</dbReference>
<dbReference type="AlphaFoldDB" id="A0A1H2T2V2"/>
<comment type="similarity">
    <text evidence="1">Belongs to the glycosyl hydrolase 16 family.</text>
</comment>
<sequence>MEKILKQEKMKKINRNLMLIKGLVSKALLLVLPIFVISSCTTDEKQTVTTFSELVMADEFDTDGAPNNKIWGFDIGTGTNGWGNNELQYYTKRTDNVKVENGYLLITAKKEDFNGSSYTSARLLTKGLFAQKYGRFEARIRLPYGQGIWPAFWLLGDNSDEVGWPKCGEIDIMEYRGQEPTKVLGTVHGPGYSGATSISKGYSLLNDRFDTGFHIFGIEWGPEYINYYVDDVLYNQITPANVTGEWVFDHPFYIIINLAVGGDFLGAPNNETVFPQTMLVDYVRVYKNNKLN</sequence>
<dbReference type="Proteomes" id="UP000198569">
    <property type="component" value="Unassembled WGS sequence"/>
</dbReference>
<dbReference type="PROSITE" id="PS51762">
    <property type="entry name" value="GH16_2"/>
    <property type="match status" value="1"/>
</dbReference>
<dbReference type="Pfam" id="PF00722">
    <property type="entry name" value="Glyco_hydro_16"/>
    <property type="match status" value="1"/>
</dbReference>
<protein>
    <submittedName>
        <fullName evidence="3">Beta-glucanase, GH16 family</fullName>
    </submittedName>
</protein>
<dbReference type="InterPro" id="IPR050546">
    <property type="entry name" value="Glycosyl_Hydrlase_16"/>
</dbReference>
<feature type="domain" description="GH16" evidence="2">
    <location>
        <begin position="58"/>
        <end position="291"/>
    </location>
</feature>
<evidence type="ECO:0000313" key="4">
    <source>
        <dbReference type="Proteomes" id="UP000198569"/>
    </source>
</evidence>
<dbReference type="PANTHER" id="PTHR10963:SF55">
    <property type="entry name" value="GLYCOSIDE HYDROLASE FAMILY 16 PROTEIN"/>
    <property type="match status" value="1"/>
</dbReference>
<keyword evidence="4" id="KW-1185">Reference proteome</keyword>
<dbReference type="EMBL" id="FNMV01000002">
    <property type="protein sequence ID" value="SDW38276.1"/>
    <property type="molecule type" value="Genomic_DNA"/>
</dbReference>
<accession>A0A1H2T2V2</accession>
<evidence type="ECO:0000259" key="2">
    <source>
        <dbReference type="PROSITE" id="PS51762"/>
    </source>
</evidence>
<dbReference type="InterPro" id="IPR000757">
    <property type="entry name" value="Beta-glucanase-like"/>
</dbReference>
<proteinExistence type="inferred from homology"/>
<evidence type="ECO:0000256" key="1">
    <source>
        <dbReference type="ARBA" id="ARBA00006865"/>
    </source>
</evidence>
<evidence type="ECO:0000313" key="3">
    <source>
        <dbReference type="EMBL" id="SDW38276.1"/>
    </source>
</evidence>
<dbReference type="InterPro" id="IPR013320">
    <property type="entry name" value="ConA-like_dom_sf"/>
</dbReference>
<dbReference type="CDD" id="cd08023">
    <property type="entry name" value="GH16_laminarinase_like"/>
    <property type="match status" value="1"/>
</dbReference>
<dbReference type="Gene3D" id="2.60.120.200">
    <property type="match status" value="1"/>
</dbReference>
<organism evidence="3 4">
    <name type="scientific">Flavobacterium degerlachei</name>
    <dbReference type="NCBI Taxonomy" id="229203"/>
    <lineage>
        <taxon>Bacteria</taxon>
        <taxon>Pseudomonadati</taxon>
        <taxon>Bacteroidota</taxon>
        <taxon>Flavobacteriia</taxon>
        <taxon>Flavobacteriales</taxon>
        <taxon>Flavobacteriaceae</taxon>
        <taxon>Flavobacterium</taxon>
    </lineage>
</organism>
<dbReference type="GO" id="GO:0004553">
    <property type="term" value="F:hydrolase activity, hydrolyzing O-glycosyl compounds"/>
    <property type="evidence" value="ECO:0007669"/>
    <property type="project" value="InterPro"/>
</dbReference>
<name>A0A1H2T2V2_9FLAO</name>
<dbReference type="STRING" id="229203.SAMN05444338_102248"/>
<reference evidence="4" key="1">
    <citation type="submission" date="2016-10" db="EMBL/GenBank/DDBJ databases">
        <authorList>
            <person name="Varghese N."/>
            <person name="Submissions S."/>
        </authorList>
    </citation>
    <scope>NUCLEOTIDE SEQUENCE [LARGE SCALE GENOMIC DNA]</scope>
    <source>
        <strain evidence="4">DSM 15718</strain>
    </source>
</reference>
<gene>
    <name evidence="3" type="ORF">SAMN05444338_102248</name>
</gene>
<dbReference type="GO" id="GO:0005975">
    <property type="term" value="P:carbohydrate metabolic process"/>
    <property type="evidence" value="ECO:0007669"/>
    <property type="project" value="InterPro"/>
</dbReference>